<evidence type="ECO:0000313" key="2">
    <source>
        <dbReference type="Proteomes" id="UP000276829"/>
    </source>
</evidence>
<dbReference type="EMBL" id="RBON01000127">
    <property type="protein sequence ID" value="RMM69829.1"/>
    <property type="molecule type" value="Genomic_DNA"/>
</dbReference>
<comment type="caution">
    <text evidence="1">The sequence shown here is derived from an EMBL/GenBank/DDBJ whole genome shotgun (WGS) entry which is preliminary data.</text>
</comment>
<organism evidence="1 2">
    <name type="scientific">Pseudomonas savastanoi pv. glycinea</name>
    <name type="common">Pseudomonas syringae pv. glycinea</name>
    <dbReference type="NCBI Taxonomy" id="318"/>
    <lineage>
        <taxon>Bacteria</taxon>
        <taxon>Pseudomonadati</taxon>
        <taxon>Pseudomonadota</taxon>
        <taxon>Gammaproteobacteria</taxon>
        <taxon>Pseudomonadales</taxon>
        <taxon>Pseudomonadaceae</taxon>
        <taxon>Pseudomonas</taxon>
    </lineage>
</organism>
<gene>
    <name evidence="1" type="ORF">ALQ73_05258</name>
</gene>
<reference evidence="1 2" key="1">
    <citation type="submission" date="2018-08" db="EMBL/GenBank/DDBJ databases">
        <title>Recombination of ecologically and evolutionarily significant loci maintains genetic cohesion in the Pseudomonas syringae species complex.</title>
        <authorList>
            <person name="Dillon M."/>
            <person name="Thakur S."/>
            <person name="Almeida R.N.D."/>
            <person name="Weir B.S."/>
            <person name="Guttman D.S."/>
        </authorList>
    </citation>
    <scope>NUCLEOTIDE SEQUENCE [LARGE SCALE GENOMIC DNA]</scope>
    <source>
        <strain evidence="1 2">ICMP 4324</strain>
    </source>
</reference>
<accession>A0A3M4YHY1</accession>
<dbReference type="Proteomes" id="UP000276829">
    <property type="component" value="Unassembled WGS sequence"/>
</dbReference>
<protein>
    <submittedName>
        <fullName evidence="1">Uncharacterized protein</fullName>
    </submittedName>
</protein>
<evidence type="ECO:0000313" key="1">
    <source>
        <dbReference type="EMBL" id="RMM69829.1"/>
    </source>
</evidence>
<name>A0A3M4YHY1_PSESG</name>
<dbReference type="AlphaFoldDB" id="A0A3M4YHY1"/>
<proteinExistence type="predicted"/>
<sequence length="156" mass="17893">MRHYLKTHRIPDFMPKPTIRYLAQLFHPHPRPPMPSSKREQAQTDRRLVSALTHACETAKTEMPGFCWLTHEVDYAAFPASLQVVWVFDTLADKNTALARGLVERMIGLTVEALDDAQVSLSNAAAHVHVDCEEQCLRENGGDWQQRIKRKYARRS</sequence>